<evidence type="ECO:0000313" key="3">
    <source>
        <dbReference type="Proteomes" id="UP000198809"/>
    </source>
</evidence>
<dbReference type="EMBL" id="CP076607">
    <property type="protein sequence ID" value="QWU15319.1"/>
    <property type="molecule type" value="Genomic_DNA"/>
</dbReference>
<dbReference type="OrthoDB" id="6398539at2"/>
<accession>A0A1H8Q053</accession>
<dbReference type="EMBL" id="FODH01000008">
    <property type="protein sequence ID" value="SEO47622.1"/>
    <property type="molecule type" value="Genomic_DNA"/>
</dbReference>
<dbReference type="STRING" id="1333845.SAMN04487895_10817"/>
<reference evidence="2 3" key="1">
    <citation type="submission" date="2016-10" db="EMBL/GenBank/DDBJ databases">
        <authorList>
            <person name="de Groot N.N."/>
        </authorList>
    </citation>
    <scope>NUCLEOTIDE SEQUENCE [LARGE SCALE GENOMIC DNA]</scope>
    <source>
        <strain evidence="2 3">CGMCC 1.10238</strain>
    </source>
</reference>
<keyword evidence="4" id="KW-1185">Reference proteome</keyword>
<gene>
    <name evidence="1" type="ORF">KP014_26125</name>
    <name evidence="2" type="ORF">SAMN04487895_10817</name>
</gene>
<protein>
    <submittedName>
        <fullName evidence="2">Uncharacterized protein</fullName>
    </submittedName>
</protein>
<dbReference type="RefSeq" id="WP_036605334.1">
    <property type="nucleotide sequence ID" value="NZ_CP076607.1"/>
</dbReference>
<organism evidence="2 3">
    <name type="scientific">Paenibacillus sophorae</name>
    <dbReference type="NCBI Taxonomy" id="1333845"/>
    <lineage>
        <taxon>Bacteria</taxon>
        <taxon>Bacillati</taxon>
        <taxon>Bacillota</taxon>
        <taxon>Bacilli</taxon>
        <taxon>Bacillales</taxon>
        <taxon>Paenibacillaceae</taxon>
        <taxon>Paenibacillus</taxon>
    </lineage>
</organism>
<evidence type="ECO:0000313" key="4">
    <source>
        <dbReference type="Proteomes" id="UP000683429"/>
    </source>
</evidence>
<proteinExistence type="predicted"/>
<reference evidence="1 4" key="2">
    <citation type="submission" date="2021-06" db="EMBL/GenBank/DDBJ databases">
        <title>Whole genome sequence of Paenibacillus sophorae DSM23020 for comparative genomics.</title>
        <authorList>
            <person name="Kim M.-J."/>
            <person name="Lee G."/>
            <person name="Shin J.-H."/>
        </authorList>
    </citation>
    <scope>NUCLEOTIDE SEQUENCE [LARGE SCALE GENOMIC DNA]</scope>
    <source>
        <strain evidence="1 4">DSM 23020</strain>
    </source>
</reference>
<dbReference type="Proteomes" id="UP000198809">
    <property type="component" value="Unassembled WGS sequence"/>
</dbReference>
<evidence type="ECO:0000313" key="2">
    <source>
        <dbReference type="EMBL" id="SEO47622.1"/>
    </source>
</evidence>
<evidence type="ECO:0000313" key="1">
    <source>
        <dbReference type="EMBL" id="QWU15319.1"/>
    </source>
</evidence>
<name>A0A1H8Q053_9BACL</name>
<dbReference type="Proteomes" id="UP000683429">
    <property type="component" value="Chromosome"/>
</dbReference>
<sequence>MLELIEAHRYMFYFTRKDIDILEFEQWMYDHGELEVLLGNHYFDLISINYRDKFAREAVKTIIRNIINPGVFEEERITKLLTELITDEI</sequence>
<dbReference type="AlphaFoldDB" id="A0A1H8Q053"/>